<dbReference type="InterPro" id="IPR024195">
    <property type="entry name" value="NUDIX_hydrolase_YfcD_pred"/>
</dbReference>
<dbReference type="OrthoDB" id="510307at2759"/>
<comment type="cofactor">
    <cofactor evidence="1">
        <name>Mg(2+)</name>
        <dbReference type="ChEBI" id="CHEBI:18420"/>
    </cofactor>
</comment>
<dbReference type="SUPFAM" id="SSF55811">
    <property type="entry name" value="Nudix"/>
    <property type="match status" value="1"/>
</dbReference>
<dbReference type="PANTHER" id="PTHR10885">
    <property type="entry name" value="ISOPENTENYL-DIPHOSPHATE DELTA-ISOMERASE"/>
    <property type="match status" value="1"/>
</dbReference>
<dbReference type="STRING" id="1764295.A0A5B8MJZ8"/>
<evidence type="ECO:0000259" key="6">
    <source>
        <dbReference type="PROSITE" id="PS51462"/>
    </source>
</evidence>
<evidence type="ECO:0000256" key="2">
    <source>
        <dbReference type="ARBA" id="ARBA00003951"/>
    </source>
</evidence>
<sequence length="175" mass="20088">MSTNAVQNPRELVTIVNEKNEVTGDPVTRAEMRASNLIHRCSYVIINNREGQVFVQKRVAFKETYPSFYDPAPGGVVGLESYEENAKREIEEEMGISGVELKHIFDFFYEDGISRVWGRLFSTTYEGPFELQESEVESARFMAVEEVRALIRERKVCPDSAVAFEKYYYGTTTKE</sequence>
<evidence type="ECO:0000256" key="3">
    <source>
        <dbReference type="ARBA" id="ARBA00022723"/>
    </source>
</evidence>
<proteinExistence type="predicted"/>
<dbReference type="AlphaFoldDB" id="A0A5B8MJZ8"/>
<dbReference type="InterPro" id="IPR000086">
    <property type="entry name" value="NUDIX_hydrolase_dom"/>
</dbReference>
<feature type="domain" description="Nudix hydrolase" evidence="6">
    <location>
        <begin position="37"/>
        <end position="164"/>
    </location>
</feature>
<dbReference type="EMBL" id="CP031036">
    <property type="protein sequence ID" value="QDZ19682.1"/>
    <property type="molecule type" value="Genomic_DNA"/>
</dbReference>
<dbReference type="Proteomes" id="UP000316726">
    <property type="component" value="Chromosome 3"/>
</dbReference>
<evidence type="ECO:0000256" key="5">
    <source>
        <dbReference type="ARBA" id="ARBA00022842"/>
    </source>
</evidence>
<accession>A0A5B8MJZ8</accession>
<evidence type="ECO:0000313" key="7">
    <source>
        <dbReference type="EMBL" id="QDZ19682.1"/>
    </source>
</evidence>
<keyword evidence="3" id="KW-0479">Metal-binding</keyword>
<evidence type="ECO:0000313" key="8">
    <source>
        <dbReference type="Proteomes" id="UP000316726"/>
    </source>
</evidence>
<dbReference type="InterPro" id="IPR015797">
    <property type="entry name" value="NUDIX_hydrolase-like_dom_sf"/>
</dbReference>
<dbReference type="GO" id="GO:0046872">
    <property type="term" value="F:metal ion binding"/>
    <property type="evidence" value="ECO:0007669"/>
    <property type="project" value="UniProtKB-KW"/>
</dbReference>
<dbReference type="PANTHER" id="PTHR10885:SF0">
    <property type="entry name" value="ISOPENTENYL-DIPHOSPHATE DELTA-ISOMERASE"/>
    <property type="match status" value="1"/>
</dbReference>
<gene>
    <name evidence="7" type="ORF">A3770_03p22000</name>
</gene>
<keyword evidence="4 7" id="KW-0378">Hydrolase</keyword>
<organism evidence="7 8">
    <name type="scientific">Chloropicon primus</name>
    <dbReference type="NCBI Taxonomy" id="1764295"/>
    <lineage>
        <taxon>Eukaryota</taxon>
        <taxon>Viridiplantae</taxon>
        <taxon>Chlorophyta</taxon>
        <taxon>Chloropicophyceae</taxon>
        <taxon>Chloropicales</taxon>
        <taxon>Chloropicaceae</taxon>
        <taxon>Chloropicon</taxon>
    </lineage>
</organism>
<dbReference type="GO" id="GO:0016817">
    <property type="term" value="F:hydrolase activity, acting on acid anhydrides"/>
    <property type="evidence" value="ECO:0007669"/>
    <property type="project" value="InterPro"/>
</dbReference>
<keyword evidence="5" id="KW-0460">Magnesium</keyword>
<dbReference type="Pfam" id="PF00293">
    <property type="entry name" value="NUDIX"/>
    <property type="match status" value="1"/>
</dbReference>
<dbReference type="PROSITE" id="PS51462">
    <property type="entry name" value="NUDIX"/>
    <property type="match status" value="1"/>
</dbReference>
<keyword evidence="8" id="KW-1185">Reference proteome</keyword>
<dbReference type="CDD" id="cd04697">
    <property type="entry name" value="NUDIX_Hydrolase"/>
    <property type="match status" value="1"/>
</dbReference>
<reference evidence="7 8" key="1">
    <citation type="submission" date="2018-07" db="EMBL/GenBank/DDBJ databases">
        <title>The complete nuclear genome of the prasinophyte Chloropicon primus (CCMP1205).</title>
        <authorList>
            <person name="Pombert J.-F."/>
            <person name="Otis C."/>
            <person name="Turmel M."/>
            <person name="Lemieux C."/>
        </authorList>
    </citation>
    <scope>NUCLEOTIDE SEQUENCE [LARGE SCALE GENOMIC DNA]</scope>
    <source>
        <strain evidence="7 8">CCMP1205</strain>
    </source>
</reference>
<name>A0A5B8MJZ8_9CHLO</name>
<dbReference type="Gene3D" id="3.90.79.10">
    <property type="entry name" value="Nucleoside Triphosphate Pyrophosphohydrolase"/>
    <property type="match status" value="1"/>
</dbReference>
<dbReference type="PIRSF" id="PIRSF017340">
    <property type="entry name" value="Nudix_hydro"/>
    <property type="match status" value="1"/>
</dbReference>
<evidence type="ECO:0000256" key="1">
    <source>
        <dbReference type="ARBA" id="ARBA00001946"/>
    </source>
</evidence>
<evidence type="ECO:0000256" key="4">
    <source>
        <dbReference type="ARBA" id="ARBA00022801"/>
    </source>
</evidence>
<protein>
    <submittedName>
        <fullName evidence="7">NUDIX hydrolase</fullName>
    </submittedName>
</protein>
<comment type="function">
    <text evidence="2">Catalyzes the 1,3-allylic rearrangement of the homoallylic substrate isopentenyl (IPP) to its highly electrophilic allylic isomer, dimethylallyl diphosphate (DMAPP).</text>
</comment>